<evidence type="ECO:0000313" key="9">
    <source>
        <dbReference type="EMBL" id="EEC47581.1"/>
    </source>
</evidence>
<feature type="domain" description="GST C-terminal" evidence="8">
    <location>
        <begin position="127"/>
        <end position="264"/>
    </location>
</feature>
<dbReference type="EC" id="1.8.5.1" evidence="1"/>
<keyword evidence="3" id="KW-0808">Transferase</keyword>
<dbReference type="OMA" id="LCPPKYA"/>
<dbReference type="PaxDb" id="2850-Phatr36641"/>
<dbReference type="GO" id="GO:0045174">
    <property type="term" value="F:glutathione dehydrogenase (ascorbate) activity"/>
    <property type="evidence" value="ECO:0007669"/>
    <property type="project" value="UniProtKB-EC"/>
</dbReference>
<evidence type="ECO:0000256" key="6">
    <source>
        <dbReference type="ARBA" id="ARBA00049544"/>
    </source>
</evidence>
<feature type="domain" description="GST N-terminal" evidence="7">
    <location>
        <begin position="49"/>
        <end position="126"/>
    </location>
</feature>
<keyword evidence="10" id="KW-1185">Reference proteome</keyword>
<dbReference type="InterPro" id="IPR044627">
    <property type="entry name" value="DHAR1/2/3/4"/>
</dbReference>
<dbReference type="GO" id="GO:0016740">
    <property type="term" value="F:transferase activity"/>
    <property type="evidence" value="ECO:0007669"/>
    <property type="project" value="UniProtKB-KW"/>
</dbReference>
<dbReference type="InterPro" id="IPR036249">
    <property type="entry name" value="Thioredoxin-like_sf"/>
</dbReference>
<reference evidence="10" key="2">
    <citation type="submission" date="2008-08" db="EMBL/GenBank/DDBJ databases">
        <authorList>
            <consortium name="Diatom Consortium"/>
            <person name="Grigoriev I."/>
            <person name="Grimwood J."/>
            <person name="Kuo A."/>
            <person name="Otillar R.P."/>
            <person name="Salamov A."/>
            <person name="Detter J.C."/>
            <person name="Lindquist E."/>
            <person name="Shapiro H."/>
            <person name="Lucas S."/>
            <person name="Glavina del Rio T."/>
            <person name="Pitluck S."/>
            <person name="Rokhsar D."/>
            <person name="Bowler C."/>
        </authorList>
    </citation>
    <scope>GENOME REANNOTATION</scope>
    <source>
        <strain evidence="10">CCAP 1055/1</strain>
    </source>
</reference>
<dbReference type="PANTHER" id="PTHR44420">
    <property type="entry name" value="GLUTATHIONE S-TRANSFERASE DHAR2-RELATED"/>
    <property type="match status" value="1"/>
</dbReference>
<dbReference type="AlphaFoldDB" id="B7G1X6"/>
<accession>B7G1X6</accession>
<dbReference type="Proteomes" id="UP000000759">
    <property type="component" value="Chromosome 10"/>
</dbReference>
<name>B7G1X6_PHATC</name>
<dbReference type="PROSITE" id="PS50404">
    <property type="entry name" value="GST_NTER"/>
    <property type="match status" value="1"/>
</dbReference>
<dbReference type="Gene3D" id="1.20.1050.10">
    <property type="match status" value="1"/>
</dbReference>
<keyword evidence="4" id="KW-0560">Oxidoreductase</keyword>
<reference evidence="9 10" key="1">
    <citation type="journal article" date="2008" name="Nature">
        <title>The Phaeodactylum genome reveals the evolutionary history of diatom genomes.</title>
        <authorList>
            <person name="Bowler C."/>
            <person name="Allen A.E."/>
            <person name="Badger J.H."/>
            <person name="Grimwood J."/>
            <person name="Jabbari K."/>
            <person name="Kuo A."/>
            <person name="Maheswari U."/>
            <person name="Martens C."/>
            <person name="Maumus F."/>
            <person name="Otillar R.P."/>
            <person name="Rayko E."/>
            <person name="Salamov A."/>
            <person name="Vandepoele K."/>
            <person name="Beszteri B."/>
            <person name="Gruber A."/>
            <person name="Heijde M."/>
            <person name="Katinka M."/>
            <person name="Mock T."/>
            <person name="Valentin K."/>
            <person name="Verret F."/>
            <person name="Berges J.A."/>
            <person name="Brownlee C."/>
            <person name="Cadoret J.P."/>
            <person name="Chiovitti A."/>
            <person name="Choi C.J."/>
            <person name="Coesel S."/>
            <person name="De Martino A."/>
            <person name="Detter J.C."/>
            <person name="Durkin C."/>
            <person name="Falciatore A."/>
            <person name="Fournet J."/>
            <person name="Haruta M."/>
            <person name="Huysman M.J."/>
            <person name="Jenkins B.D."/>
            <person name="Jiroutova K."/>
            <person name="Jorgensen R.E."/>
            <person name="Joubert Y."/>
            <person name="Kaplan A."/>
            <person name="Kroger N."/>
            <person name="Kroth P.G."/>
            <person name="La Roche J."/>
            <person name="Lindquist E."/>
            <person name="Lommer M."/>
            <person name="Martin-Jezequel V."/>
            <person name="Lopez P.J."/>
            <person name="Lucas S."/>
            <person name="Mangogna M."/>
            <person name="McGinnis K."/>
            <person name="Medlin L.K."/>
            <person name="Montsant A."/>
            <person name="Oudot-Le Secq M.P."/>
            <person name="Napoli C."/>
            <person name="Obornik M."/>
            <person name="Parker M.S."/>
            <person name="Petit J.L."/>
            <person name="Porcel B.M."/>
            <person name="Poulsen N."/>
            <person name="Robison M."/>
            <person name="Rychlewski L."/>
            <person name="Rynearson T.A."/>
            <person name="Schmutz J."/>
            <person name="Shapiro H."/>
            <person name="Siaut M."/>
            <person name="Stanley M."/>
            <person name="Sussman M.R."/>
            <person name="Taylor A.R."/>
            <person name="Vardi A."/>
            <person name="von Dassow P."/>
            <person name="Vyverman W."/>
            <person name="Willis A."/>
            <person name="Wyrwicz L.S."/>
            <person name="Rokhsar D.S."/>
            <person name="Weissenbach J."/>
            <person name="Armbrust E.V."/>
            <person name="Green B.R."/>
            <person name="Van de Peer Y."/>
            <person name="Grigoriev I.V."/>
        </authorList>
    </citation>
    <scope>NUCLEOTIDE SEQUENCE [LARGE SCALE GENOMIC DNA]</scope>
    <source>
        <strain evidence="9 10">CCAP 1055/1</strain>
    </source>
</reference>
<dbReference type="PROSITE" id="PS50405">
    <property type="entry name" value="GST_CTER"/>
    <property type="match status" value="1"/>
</dbReference>
<evidence type="ECO:0000256" key="3">
    <source>
        <dbReference type="ARBA" id="ARBA00022679"/>
    </source>
</evidence>
<dbReference type="SFLD" id="SFLDS00019">
    <property type="entry name" value="Glutathione_Transferase_(cytos"/>
    <property type="match status" value="1"/>
</dbReference>
<comment type="similarity">
    <text evidence="5">Belongs to the GST superfamily. DHAR family.</text>
</comment>
<keyword evidence="2" id="KW-0216">Detoxification</keyword>
<evidence type="ECO:0000256" key="5">
    <source>
        <dbReference type="ARBA" id="ARBA00024194"/>
    </source>
</evidence>
<dbReference type="eggNOG" id="KOG1422">
    <property type="taxonomic scope" value="Eukaryota"/>
</dbReference>
<proteinExistence type="inferred from homology"/>
<dbReference type="SUPFAM" id="SSF47616">
    <property type="entry name" value="GST C-terminal domain-like"/>
    <property type="match status" value="1"/>
</dbReference>
<dbReference type="CDD" id="cd00570">
    <property type="entry name" value="GST_N_family"/>
    <property type="match status" value="1"/>
</dbReference>
<evidence type="ECO:0000256" key="4">
    <source>
        <dbReference type="ARBA" id="ARBA00023002"/>
    </source>
</evidence>
<dbReference type="InterPro" id="IPR036282">
    <property type="entry name" value="Glutathione-S-Trfase_C_sf"/>
</dbReference>
<protein>
    <recommendedName>
        <fullName evidence="1">glutathione dehydrogenase (ascorbate)</fullName>
        <ecNumber evidence="1">1.8.5.1</ecNumber>
    </recommendedName>
</protein>
<comment type="catalytic activity">
    <reaction evidence="6">
        <text>L-dehydroascorbate + 2 glutathione = glutathione disulfide + L-ascorbate</text>
        <dbReference type="Rhea" id="RHEA:24424"/>
        <dbReference type="ChEBI" id="CHEBI:38290"/>
        <dbReference type="ChEBI" id="CHEBI:57925"/>
        <dbReference type="ChEBI" id="CHEBI:58297"/>
        <dbReference type="ChEBI" id="CHEBI:58539"/>
        <dbReference type="EC" id="1.8.5.1"/>
    </reaction>
</comment>
<dbReference type="RefSeq" id="XP_002180929.1">
    <property type="nucleotide sequence ID" value="XM_002180893.1"/>
</dbReference>
<dbReference type="Gene3D" id="3.40.30.10">
    <property type="entry name" value="Glutaredoxin"/>
    <property type="match status" value="1"/>
</dbReference>
<evidence type="ECO:0000256" key="1">
    <source>
        <dbReference type="ARBA" id="ARBA00012436"/>
    </source>
</evidence>
<dbReference type="InParanoid" id="B7G1X6"/>
<dbReference type="InterPro" id="IPR040079">
    <property type="entry name" value="Glutathione_S-Trfase"/>
</dbReference>
<dbReference type="OrthoDB" id="1935530at2759"/>
<sequence>MAFRPMSFACGWPLQSTKSALCMVQNRGLEIRREGATPTEGGMTLYLKAAADGTLVGDCPFAHFVRLVLEEKGLQYELKPCTEDTKPAWLTEYYEGKLPALRHRKECYVESDVIADYLDFFFPDPSLKGGKKEMDEAEDAISGFFPSVAKYLKHIPDGDDEDQEMKCSLESVLLRLEEHLQLENRTGPYLVGNGEKLTLLDCSLSPKLYHLRTGIEAFKDNAIDLAQKFPAVNEYLDSMLKRESFQKTVYDKDVIIWGWSNTRK</sequence>
<dbReference type="EMBL" id="CM000613">
    <property type="protein sequence ID" value="EEC47581.1"/>
    <property type="molecule type" value="Genomic_DNA"/>
</dbReference>
<dbReference type="HOGENOM" id="CLU_011226_1_0_1"/>
<dbReference type="InterPro" id="IPR004045">
    <property type="entry name" value="Glutathione_S-Trfase_N"/>
</dbReference>
<dbReference type="GeneID" id="7201752"/>
<dbReference type="SUPFAM" id="SSF52833">
    <property type="entry name" value="Thioredoxin-like"/>
    <property type="match status" value="1"/>
</dbReference>
<dbReference type="KEGG" id="pti:PHATRDRAFT_36641"/>
<gene>
    <name evidence="9" type="ORF">PHATRDRAFT_36641</name>
</gene>
<dbReference type="InterPro" id="IPR010987">
    <property type="entry name" value="Glutathione-S-Trfase_C-like"/>
</dbReference>
<evidence type="ECO:0000259" key="8">
    <source>
        <dbReference type="PROSITE" id="PS50405"/>
    </source>
</evidence>
<evidence type="ECO:0000259" key="7">
    <source>
        <dbReference type="PROSITE" id="PS50404"/>
    </source>
</evidence>
<dbReference type="PANTHER" id="PTHR44420:SF2">
    <property type="entry name" value="GLUTATHIONE S-TRANSFERASE DHAR2-RELATED"/>
    <property type="match status" value="1"/>
</dbReference>
<dbReference type="Pfam" id="PF13417">
    <property type="entry name" value="GST_N_3"/>
    <property type="match status" value="1"/>
</dbReference>
<evidence type="ECO:0000313" key="10">
    <source>
        <dbReference type="Proteomes" id="UP000000759"/>
    </source>
</evidence>
<organism evidence="9 10">
    <name type="scientific">Phaeodactylum tricornutum (strain CCAP 1055/1)</name>
    <dbReference type="NCBI Taxonomy" id="556484"/>
    <lineage>
        <taxon>Eukaryota</taxon>
        <taxon>Sar</taxon>
        <taxon>Stramenopiles</taxon>
        <taxon>Ochrophyta</taxon>
        <taxon>Bacillariophyta</taxon>
        <taxon>Bacillariophyceae</taxon>
        <taxon>Bacillariophycidae</taxon>
        <taxon>Naviculales</taxon>
        <taxon>Phaeodactylaceae</taxon>
        <taxon>Phaeodactylum</taxon>
    </lineage>
</organism>
<dbReference type="GO" id="GO:0033355">
    <property type="term" value="P:ascorbate glutathione cycle"/>
    <property type="evidence" value="ECO:0007669"/>
    <property type="project" value="InterPro"/>
</dbReference>
<evidence type="ECO:0000256" key="2">
    <source>
        <dbReference type="ARBA" id="ARBA00022575"/>
    </source>
</evidence>